<evidence type="ECO:0000256" key="7">
    <source>
        <dbReference type="SAM" id="Phobius"/>
    </source>
</evidence>
<dbReference type="InterPro" id="IPR004358">
    <property type="entry name" value="Sig_transdc_His_kin-like_C"/>
</dbReference>
<dbReference type="PANTHER" id="PTHR43711">
    <property type="entry name" value="TWO-COMPONENT HISTIDINE KINASE"/>
    <property type="match status" value="1"/>
</dbReference>
<evidence type="ECO:0000259" key="8">
    <source>
        <dbReference type="PROSITE" id="PS50109"/>
    </source>
</evidence>
<dbReference type="InterPro" id="IPR050736">
    <property type="entry name" value="Sensor_HK_Regulatory"/>
</dbReference>
<evidence type="ECO:0000256" key="6">
    <source>
        <dbReference type="ARBA" id="ARBA00023012"/>
    </source>
</evidence>
<comment type="caution">
    <text evidence="9">The sequence shown here is derived from an EMBL/GenBank/DDBJ whole genome shotgun (WGS) entry which is preliminary data.</text>
</comment>
<evidence type="ECO:0000256" key="2">
    <source>
        <dbReference type="ARBA" id="ARBA00012438"/>
    </source>
</evidence>
<comment type="catalytic activity">
    <reaction evidence="1">
        <text>ATP + protein L-histidine = ADP + protein N-phospho-L-histidine.</text>
        <dbReference type="EC" id="2.7.13.3"/>
    </reaction>
</comment>
<dbReference type="OrthoDB" id="9813151at2"/>
<dbReference type="Proteomes" id="UP000315648">
    <property type="component" value="Unassembled WGS sequence"/>
</dbReference>
<evidence type="ECO:0000313" key="9">
    <source>
        <dbReference type="EMBL" id="TSJ79740.1"/>
    </source>
</evidence>
<dbReference type="SMART" id="SM00388">
    <property type="entry name" value="HisKA"/>
    <property type="match status" value="1"/>
</dbReference>
<dbReference type="PRINTS" id="PR00344">
    <property type="entry name" value="BCTRLSENSOR"/>
</dbReference>
<dbReference type="Pfam" id="PF00512">
    <property type="entry name" value="HisKA"/>
    <property type="match status" value="1"/>
</dbReference>
<dbReference type="InterPro" id="IPR003661">
    <property type="entry name" value="HisK_dim/P_dom"/>
</dbReference>
<dbReference type="CDD" id="cd00082">
    <property type="entry name" value="HisKA"/>
    <property type="match status" value="1"/>
</dbReference>
<protein>
    <recommendedName>
        <fullName evidence="2">histidine kinase</fullName>
        <ecNumber evidence="2">2.7.13.3</ecNumber>
    </recommendedName>
</protein>
<keyword evidence="7" id="KW-1133">Transmembrane helix</keyword>
<evidence type="ECO:0000256" key="4">
    <source>
        <dbReference type="ARBA" id="ARBA00022679"/>
    </source>
</evidence>
<keyword evidence="3" id="KW-0597">Phosphoprotein</keyword>
<sequence length="547" mass="59224">MTSGSRRVLLYWVLLLLPTLAVGGGVLWLLGREQARLDEQTRAAVETRQAAVGARARLIAENVELLVGDVQSGLMATLLEAPEDESRLDGYLAEWKRTNPLVKATINHTSTGEEKERMARLIELEAAKNQTSSQAAAPVAQQDWSGSNASQVNALRNEFNVTAKLKGGAVGSPQRTGWVPSRESGGSLHLIGWRRLTFGRVIGVEVELSQIAARLGDVLPADREPGEIYELREIGGAVYTQKMLSSQDRAVSARTPLITVPVSEAVLPGWEVVGFLEESESTQISNGVLMALSGVLAGTLVSAILVGGTLLLRHARRSEEEAVQKISFVANVSHEFKTPLTTIRLYSELLEQGRVPDEGKRQDYLRTIGRETQRLARLVNNVLDFSRLEQGQKRFELAEIDLVAELAALCDMHAPRVAESGLTLLRDFPEAGGVVKTDRDAVGQIVINLIDNACKYAADGGEVTVSLIMRAGGGAEVRVSDRGPGVPAEHRSRIFHKFHRVDETLTRERDGAGLGLSIARQLARGMGGELSHSPRAGGGAEFILELP</sequence>
<keyword evidence="7" id="KW-0812">Transmembrane</keyword>
<keyword evidence="7" id="KW-0472">Membrane</keyword>
<feature type="domain" description="Histidine kinase" evidence="8">
    <location>
        <begin position="331"/>
        <end position="547"/>
    </location>
</feature>
<dbReference type="PROSITE" id="PS50109">
    <property type="entry name" value="HIS_KIN"/>
    <property type="match status" value="1"/>
</dbReference>
<dbReference type="AlphaFoldDB" id="A0A556QSX6"/>
<keyword evidence="4" id="KW-0808">Transferase</keyword>
<gene>
    <name evidence="9" type="ORF">FPL22_07195</name>
</gene>
<dbReference type="InterPro" id="IPR036890">
    <property type="entry name" value="HATPase_C_sf"/>
</dbReference>
<dbReference type="FunFam" id="1.10.287.130:FF:000001">
    <property type="entry name" value="Two-component sensor histidine kinase"/>
    <property type="match status" value="1"/>
</dbReference>
<dbReference type="Gene3D" id="3.30.565.10">
    <property type="entry name" value="Histidine kinase-like ATPase, C-terminal domain"/>
    <property type="match status" value="1"/>
</dbReference>
<dbReference type="InterPro" id="IPR005467">
    <property type="entry name" value="His_kinase_dom"/>
</dbReference>
<evidence type="ECO:0000256" key="3">
    <source>
        <dbReference type="ARBA" id="ARBA00022553"/>
    </source>
</evidence>
<feature type="transmembrane region" description="Helical" evidence="7">
    <location>
        <begin position="9"/>
        <end position="30"/>
    </location>
</feature>
<accession>A0A556QSX6</accession>
<dbReference type="SMART" id="SM00387">
    <property type="entry name" value="HATPase_c"/>
    <property type="match status" value="1"/>
</dbReference>
<dbReference type="InterPro" id="IPR003594">
    <property type="entry name" value="HATPase_dom"/>
</dbReference>
<dbReference type="CDD" id="cd00075">
    <property type="entry name" value="HATPase"/>
    <property type="match status" value="1"/>
</dbReference>
<keyword evidence="5 9" id="KW-0418">Kinase</keyword>
<dbReference type="SUPFAM" id="SSF55874">
    <property type="entry name" value="ATPase domain of HSP90 chaperone/DNA topoisomerase II/histidine kinase"/>
    <property type="match status" value="1"/>
</dbReference>
<dbReference type="Pfam" id="PF02518">
    <property type="entry name" value="HATPase_c"/>
    <property type="match status" value="1"/>
</dbReference>
<dbReference type="PANTHER" id="PTHR43711:SF1">
    <property type="entry name" value="HISTIDINE KINASE 1"/>
    <property type="match status" value="1"/>
</dbReference>
<evidence type="ECO:0000256" key="1">
    <source>
        <dbReference type="ARBA" id="ARBA00000085"/>
    </source>
</evidence>
<keyword evidence="6" id="KW-0902">Two-component regulatory system</keyword>
<reference evidence="9 10" key="1">
    <citation type="submission" date="2019-07" db="EMBL/GenBank/DDBJ databases">
        <title>Description of 53C-WASEF.</title>
        <authorList>
            <person name="Pitt A."/>
            <person name="Hahn M.W."/>
        </authorList>
    </citation>
    <scope>NUCLEOTIDE SEQUENCE [LARGE SCALE GENOMIC DNA]</scope>
    <source>
        <strain evidence="9 10">53C-WASEF</strain>
    </source>
</reference>
<evidence type="ECO:0000256" key="5">
    <source>
        <dbReference type="ARBA" id="ARBA00022777"/>
    </source>
</evidence>
<organism evidence="9 10">
    <name type="scientific">Rariglobus hedericola</name>
    <dbReference type="NCBI Taxonomy" id="2597822"/>
    <lineage>
        <taxon>Bacteria</taxon>
        <taxon>Pseudomonadati</taxon>
        <taxon>Verrucomicrobiota</taxon>
        <taxon>Opitutia</taxon>
        <taxon>Opitutales</taxon>
        <taxon>Opitutaceae</taxon>
        <taxon>Rariglobus</taxon>
    </lineage>
</organism>
<dbReference type="InterPro" id="IPR036097">
    <property type="entry name" value="HisK_dim/P_sf"/>
</dbReference>
<proteinExistence type="predicted"/>
<dbReference type="SUPFAM" id="SSF47384">
    <property type="entry name" value="Homodimeric domain of signal transducing histidine kinase"/>
    <property type="match status" value="1"/>
</dbReference>
<dbReference type="EC" id="2.7.13.3" evidence="2"/>
<name>A0A556QSX6_9BACT</name>
<keyword evidence="10" id="KW-1185">Reference proteome</keyword>
<dbReference type="Gene3D" id="1.10.287.130">
    <property type="match status" value="1"/>
</dbReference>
<dbReference type="GO" id="GO:0000155">
    <property type="term" value="F:phosphorelay sensor kinase activity"/>
    <property type="evidence" value="ECO:0007669"/>
    <property type="project" value="InterPro"/>
</dbReference>
<dbReference type="EMBL" id="VMBG01000001">
    <property type="protein sequence ID" value="TSJ79740.1"/>
    <property type="molecule type" value="Genomic_DNA"/>
</dbReference>
<evidence type="ECO:0000313" key="10">
    <source>
        <dbReference type="Proteomes" id="UP000315648"/>
    </source>
</evidence>